<dbReference type="PANTHER" id="PTHR12931:SF15">
    <property type="entry name" value="UBIQUITIN THIOESTERASE OTUBAIN-LIKE"/>
    <property type="match status" value="1"/>
</dbReference>
<evidence type="ECO:0000256" key="1">
    <source>
        <dbReference type="ARBA" id="ARBA00000707"/>
    </source>
</evidence>
<evidence type="ECO:0000256" key="5">
    <source>
        <dbReference type="ARBA" id="ARBA00022801"/>
    </source>
</evidence>
<dbReference type="GO" id="GO:0006508">
    <property type="term" value="P:proteolysis"/>
    <property type="evidence" value="ECO:0007669"/>
    <property type="project" value="UniProtKB-KW"/>
</dbReference>
<evidence type="ECO:0000256" key="4">
    <source>
        <dbReference type="ARBA" id="ARBA00022786"/>
    </source>
</evidence>
<dbReference type="GO" id="GO:0004843">
    <property type="term" value="F:cysteine-type deubiquitinase activity"/>
    <property type="evidence" value="ECO:0007669"/>
    <property type="project" value="UniProtKB-EC"/>
</dbReference>
<keyword evidence="5" id="KW-0378">Hydrolase</keyword>
<evidence type="ECO:0000313" key="9">
    <source>
        <dbReference type="Proteomes" id="UP000027195"/>
    </source>
</evidence>
<dbReference type="HOGENOM" id="CLU_014832_3_3_1"/>
<organism evidence="8 9">
    <name type="scientific">Botryobasidium botryosum (strain FD-172 SS1)</name>
    <dbReference type="NCBI Taxonomy" id="930990"/>
    <lineage>
        <taxon>Eukaryota</taxon>
        <taxon>Fungi</taxon>
        <taxon>Dikarya</taxon>
        <taxon>Basidiomycota</taxon>
        <taxon>Agaricomycotina</taxon>
        <taxon>Agaricomycetes</taxon>
        <taxon>Cantharellales</taxon>
        <taxon>Botryobasidiaceae</taxon>
        <taxon>Botryobasidium</taxon>
    </lineage>
</organism>
<dbReference type="Gene3D" id="3.30.200.60">
    <property type="entry name" value="Peptidase C65 Otubain, subdomain 1"/>
    <property type="match status" value="1"/>
</dbReference>
<dbReference type="STRING" id="930990.A0A067MLY4"/>
<dbReference type="EC" id="3.4.19.12" evidence="2"/>
<dbReference type="PANTHER" id="PTHR12931">
    <property type="entry name" value="UBIQUITIN THIOLESTERASE PROTEIN OTUB"/>
    <property type="match status" value="1"/>
</dbReference>
<name>A0A067MLY4_BOTB1</name>
<keyword evidence="4" id="KW-0833">Ubl conjugation pathway</keyword>
<reference evidence="9" key="1">
    <citation type="journal article" date="2014" name="Proc. Natl. Acad. Sci. U.S.A.">
        <title>Extensive sampling of basidiomycete genomes demonstrates inadequacy of the white-rot/brown-rot paradigm for wood decay fungi.</title>
        <authorList>
            <person name="Riley R."/>
            <person name="Salamov A.A."/>
            <person name="Brown D.W."/>
            <person name="Nagy L.G."/>
            <person name="Floudas D."/>
            <person name="Held B.W."/>
            <person name="Levasseur A."/>
            <person name="Lombard V."/>
            <person name="Morin E."/>
            <person name="Otillar R."/>
            <person name="Lindquist E.A."/>
            <person name="Sun H."/>
            <person name="LaButti K.M."/>
            <person name="Schmutz J."/>
            <person name="Jabbour D."/>
            <person name="Luo H."/>
            <person name="Baker S.E."/>
            <person name="Pisabarro A.G."/>
            <person name="Walton J.D."/>
            <person name="Blanchette R.A."/>
            <person name="Henrissat B."/>
            <person name="Martin F."/>
            <person name="Cullen D."/>
            <person name="Hibbett D.S."/>
            <person name="Grigoriev I.V."/>
        </authorList>
    </citation>
    <scope>NUCLEOTIDE SEQUENCE [LARGE SCALE GENOMIC DNA]</scope>
    <source>
        <strain evidence="9">FD-172 SS1</strain>
    </source>
</reference>
<evidence type="ECO:0000256" key="6">
    <source>
        <dbReference type="ARBA" id="ARBA00022807"/>
    </source>
</evidence>
<evidence type="ECO:0000256" key="2">
    <source>
        <dbReference type="ARBA" id="ARBA00012759"/>
    </source>
</evidence>
<dbReference type="EMBL" id="KL198027">
    <property type="protein sequence ID" value="KDQ16564.1"/>
    <property type="molecule type" value="Genomic_DNA"/>
</dbReference>
<dbReference type="InterPro" id="IPR003323">
    <property type="entry name" value="OTU_dom"/>
</dbReference>
<dbReference type="Gene3D" id="1.20.1300.20">
    <property type="entry name" value="Peptidase C65 Otubain, subdomain 2"/>
    <property type="match status" value="1"/>
</dbReference>
<dbReference type="InParanoid" id="A0A067MLY4"/>
<comment type="catalytic activity">
    <reaction evidence="1">
        <text>Thiol-dependent hydrolysis of ester, thioester, amide, peptide and isopeptide bonds formed by the C-terminal Gly of ubiquitin (a 76-residue protein attached to proteins as an intracellular targeting signal).</text>
        <dbReference type="EC" id="3.4.19.12"/>
    </reaction>
</comment>
<gene>
    <name evidence="8" type="ORF">BOTBODRAFT_54008</name>
</gene>
<dbReference type="CDD" id="cd22749">
    <property type="entry name" value="Otubain_C65"/>
    <property type="match status" value="1"/>
</dbReference>
<keyword evidence="3" id="KW-0645">Protease</keyword>
<dbReference type="GO" id="GO:0071108">
    <property type="term" value="P:protein K48-linked deubiquitination"/>
    <property type="evidence" value="ECO:0007669"/>
    <property type="project" value="TreeGrafter"/>
</dbReference>
<dbReference type="InterPro" id="IPR019400">
    <property type="entry name" value="Peptidase_C65_otubain"/>
</dbReference>
<protein>
    <recommendedName>
        <fullName evidence="2">ubiquitinyl hydrolase 1</fullName>
        <ecNumber evidence="2">3.4.19.12</ecNumber>
    </recommendedName>
</protein>
<keyword evidence="9" id="KW-1185">Reference proteome</keyword>
<feature type="domain" description="OTU" evidence="7">
    <location>
        <begin position="72"/>
        <end position="288"/>
    </location>
</feature>
<dbReference type="SUPFAM" id="SSF54001">
    <property type="entry name" value="Cysteine proteinases"/>
    <property type="match status" value="1"/>
</dbReference>
<proteinExistence type="predicted"/>
<dbReference type="Proteomes" id="UP000027195">
    <property type="component" value="Unassembled WGS sequence"/>
</dbReference>
<dbReference type="AlphaFoldDB" id="A0A067MLY4"/>
<dbReference type="PROSITE" id="PS50802">
    <property type="entry name" value="OTU"/>
    <property type="match status" value="1"/>
</dbReference>
<dbReference type="Pfam" id="PF10275">
    <property type="entry name" value="Peptidase_C65"/>
    <property type="match status" value="1"/>
</dbReference>
<sequence length="298" mass="33149">MSAVESSLREIGDLTDAEIFALTQNIKDEEASRNPLISPLEPLSTLKTEYEAGAQAFVRKIESLQQPPHSFAGIRRARGDGNCFYTSTAFAWISGMMNLTSENRKSVVESALLDLEKSLNSLKAVGFEPIVYEDFYEVLTDLIRNILYPVSTGTVLNPASLLQQFQNAETVNSIVIFLRLLISSYIRLHPDDFEPFLFNPDTGDMVDIKRFCEGWVEAVGREADHPQILALSRALKLPIHIAYLDRSGGDSGTGKVDLVEFDSVEGETSPILVTLLYRPGHYDILDKKAEEPAEFLVS</sequence>
<dbReference type="InterPro" id="IPR042467">
    <property type="entry name" value="Peptidase_C65_otubain_sub2"/>
</dbReference>
<dbReference type="InterPro" id="IPR042468">
    <property type="entry name" value="Peptidase_C65_otubain_sub1"/>
</dbReference>
<accession>A0A067MLY4</accession>
<dbReference type="InterPro" id="IPR038765">
    <property type="entry name" value="Papain-like_cys_pep_sf"/>
</dbReference>
<evidence type="ECO:0000256" key="3">
    <source>
        <dbReference type="ARBA" id="ARBA00022670"/>
    </source>
</evidence>
<evidence type="ECO:0000313" key="8">
    <source>
        <dbReference type="EMBL" id="KDQ16564.1"/>
    </source>
</evidence>
<dbReference type="GO" id="GO:0043130">
    <property type="term" value="F:ubiquitin binding"/>
    <property type="evidence" value="ECO:0007669"/>
    <property type="project" value="TreeGrafter"/>
</dbReference>
<dbReference type="OrthoDB" id="18915at2759"/>
<keyword evidence="6" id="KW-0788">Thiol protease</keyword>
<dbReference type="GO" id="GO:0005634">
    <property type="term" value="C:nucleus"/>
    <property type="evidence" value="ECO:0007669"/>
    <property type="project" value="TreeGrafter"/>
</dbReference>
<evidence type="ECO:0000259" key="7">
    <source>
        <dbReference type="PROSITE" id="PS50802"/>
    </source>
</evidence>